<name>B4ECE8_BURCJ</name>
<dbReference type="EMBL" id="AM747720">
    <property type="protein sequence ID" value="CAR53451.1"/>
    <property type="molecule type" value="Genomic_DNA"/>
</dbReference>
<dbReference type="BioCyc" id="BCEN216591:G1G1V-3471-MONOMER"/>
<dbReference type="SUPFAM" id="SSF53448">
    <property type="entry name" value="Nucleotide-diphospho-sugar transferases"/>
    <property type="match status" value="1"/>
</dbReference>
<dbReference type="PANTHER" id="PTHR43685">
    <property type="entry name" value="GLYCOSYLTRANSFERASE"/>
    <property type="match status" value="1"/>
</dbReference>
<dbReference type="Proteomes" id="UP000001035">
    <property type="component" value="Chromosome 1"/>
</dbReference>
<dbReference type="PANTHER" id="PTHR43685:SF2">
    <property type="entry name" value="GLYCOSYLTRANSFERASE 2-LIKE DOMAIN-CONTAINING PROTEIN"/>
    <property type="match status" value="1"/>
</dbReference>
<evidence type="ECO:0000313" key="3">
    <source>
        <dbReference type="EMBL" id="CAR53451.1"/>
    </source>
</evidence>
<organism evidence="3 4">
    <name type="scientific">Burkholderia cenocepacia (strain ATCC BAA-245 / DSM 16553 / LMG 16656 / NCTC 13227 / J2315 / CF5610)</name>
    <name type="common">Burkholderia cepacia (strain J2315)</name>
    <dbReference type="NCBI Taxonomy" id="216591"/>
    <lineage>
        <taxon>Bacteria</taxon>
        <taxon>Pseudomonadati</taxon>
        <taxon>Pseudomonadota</taxon>
        <taxon>Betaproteobacteria</taxon>
        <taxon>Burkholderiales</taxon>
        <taxon>Burkholderiaceae</taxon>
        <taxon>Burkholderia</taxon>
        <taxon>Burkholderia cepacia complex</taxon>
    </lineage>
</organism>
<keyword evidence="1" id="KW-0175">Coiled coil</keyword>
<proteinExistence type="predicted"/>
<dbReference type="AlphaFoldDB" id="B4ECE8"/>
<dbReference type="HOGENOM" id="CLU_631172_0_0_4"/>
<feature type="domain" description="Glycosyltransferase 2-like" evidence="2">
    <location>
        <begin position="15"/>
        <end position="182"/>
    </location>
</feature>
<dbReference type="InterPro" id="IPR001173">
    <property type="entry name" value="Glyco_trans_2-like"/>
</dbReference>
<accession>B4ECE8</accession>
<dbReference type="eggNOG" id="COG1216">
    <property type="taxonomic scope" value="Bacteria"/>
</dbReference>
<keyword evidence="4" id="KW-1185">Reference proteome</keyword>
<dbReference type="Pfam" id="PF00535">
    <property type="entry name" value="Glycos_transf_2"/>
    <property type="match status" value="1"/>
</dbReference>
<sequence>MASNQSGNGGRPRVSIIVTSYNYARFIGETIRSVIDQTLDSWELIIVDDCSTDDSWNVIQAFQDRRIHAVRFDKNRGACAAYNTALSLARGEFIASLDSDDVFNEDKLAVQVAFLDQHPEVDICGTYLEEIDDAGNPVPSESHMYAPWFNKELDLNSPDCWIWENHLCHSGVLMRKSVHDRVGSFREELTYSPDWNFWLRALTAGATFHVIPQELVRYRSHGSNITHRNFDALMWEYADTSARTLHPYLMRVGRPDLIAKNVQIFVKRFFEVDGDWRRYLELMDLLDWRNAHSDRFAIPSHLFDDPELTALVARLARGWSPQMVAGTLPLSSEFAAESADRERTIALSTVDASTFLLLVRNERDQARRDLENAEAAVRSGAEREARLESEQVALKAEHARLQAEIASLRTELERIGGTVWGKADRLYRRLGGRI</sequence>
<dbReference type="InterPro" id="IPR029044">
    <property type="entry name" value="Nucleotide-diphossugar_trans"/>
</dbReference>
<protein>
    <submittedName>
        <fullName evidence="3">Glycosyltransferase</fullName>
    </submittedName>
</protein>
<dbReference type="KEGG" id="bcj:BCAL3128"/>
<feature type="coiled-coil region" evidence="1">
    <location>
        <begin position="356"/>
        <end position="411"/>
    </location>
</feature>
<dbReference type="InterPro" id="IPR050834">
    <property type="entry name" value="Glycosyltransf_2"/>
</dbReference>
<dbReference type="CAZy" id="GT2">
    <property type="family name" value="Glycosyltransferase Family 2"/>
</dbReference>
<evidence type="ECO:0000259" key="2">
    <source>
        <dbReference type="Pfam" id="PF00535"/>
    </source>
</evidence>
<dbReference type="CDD" id="cd14686">
    <property type="entry name" value="bZIP"/>
    <property type="match status" value="1"/>
</dbReference>
<evidence type="ECO:0000256" key="1">
    <source>
        <dbReference type="SAM" id="Coils"/>
    </source>
</evidence>
<gene>
    <name evidence="3" type="primary">wbxF</name>
    <name evidence="3" type="ORF">BCAL3128</name>
</gene>
<evidence type="ECO:0000313" key="4">
    <source>
        <dbReference type="Proteomes" id="UP000001035"/>
    </source>
</evidence>
<dbReference type="Gene3D" id="3.90.550.10">
    <property type="entry name" value="Spore Coat Polysaccharide Biosynthesis Protein SpsA, Chain A"/>
    <property type="match status" value="1"/>
</dbReference>
<reference evidence="3 4" key="1">
    <citation type="journal article" date="2009" name="J. Bacteriol.">
        <title>The genome of Burkholderia cenocepacia J2315, an epidemic pathogen of cystic fibrosis patients.</title>
        <authorList>
            <person name="Holden M.T."/>
            <person name="Seth-Smith H.M."/>
            <person name="Crossman L.C."/>
            <person name="Sebaihia M."/>
            <person name="Bentley S.D."/>
            <person name="Cerdeno-Tarraga A.M."/>
            <person name="Thomson N.R."/>
            <person name="Bason N."/>
            <person name="Quail M.A."/>
            <person name="Sharp S."/>
            <person name="Cherevach I."/>
            <person name="Churcher C."/>
            <person name="Goodhead I."/>
            <person name="Hauser H."/>
            <person name="Holroyd N."/>
            <person name="Mungall K."/>
            <person name="Scott P."/>
            <person name="Walker D."/>
            <person name="White B."/>
            <person name="Rose H."/>
            <person name="Iversen P."/>
            <person name="Mil-Homens D."/>
            <person name="Rocha E.P."/>
            <person name="Fialho A.M."/>
            <person name="Baldwin A."/>
            <person name="Dowson C."/>
            <person name="Barrell B.G."/>
            <person name="Govan J.R."/>
            <person name="Vandamme P."/>
            <person name="Hart C.A."/>
            <person name="Mahenthiralingam E."/>
            <person name="Parkhill J."/>
        </authorList>
    </citation>
    <scope>NUCLEOTIDE SEQUENCE [LARGE SCALE GENOMIC DNA]</scope>
    <source>
        <strain evidence="4">ATCC BAA-245 / DSM 16553 / LMG 16656 / NCTC 13227 / J2315 / CF5610</strain>
    </source>
</reference>